<dbReference type="InterPro" id="IPR009027">
    <property type="entry name" value="Ribosomal_bL9/RNase_H1_N"/>
</dbReference>
<dbReference type="InterPro" id="IPR050092">
    <property type="entry name" value="RNase_H"/>
</dbReference>
<dbReference type="OMA" id="ELWYGLY"/>
<proteinExistence type="inferred from homology"/>
<dbReference type="SUPFAM" id="SSF55658">
    <property type="entry name" value="L9 N-domain-like"/>
    <property type="match status" value="1"/>
</dbReference>
<evidence type="ECO:0000256" key="6">
    <source>
        <dbReference type="ARBA" id="ARBA00022759"/>
    </source>
</evidence>
<dbReference type="GO" id="GO:0003676">
    <property type="term" value="F:nucleic acid binding"/>
    <property type="evidence" value="ECO:0007669"/>
    <property type="project" value="UniProtKB-UniRule"/>
</dbReference>
<dbReference type="EC" id="3.1.26.4" evidence="9"/>
<keyword evidence="12" id="KW-1185">Reference proteome</keyword>
<evidence type="ECO:0000256" key="10">
    <source>
        <dbReference type="SAM" id="MobiDB-lite"/>
    </source>
</evidence>
<evidence type="ECO:0000256" key="3">
    <source>
        <dbReference type="ARBA" id="ARBA00005300"/>
    </source>
</evidence>
<feature type="compositionally biased region" description="Polar residues" evidence="10">
    <location>
        <begin position="63"/>
        <end position="77"/>
    </location>
</feature>
<keyword evidence="8 9" id="KW-0460">Magnesium</keyword>
<comment type="catalytic activity">
    <reaction evidence="1 9">
        <text>Endonucleolytic cleavage to 5'-phosphomonoester.</text>
        <dbReference type="EC" id="3.1.26.4"/>
    </reaction>
</comment>
<evidence type="ECO:0000256" key="5">
    <source>
        <dbReference type="ARBA" id="ARBA00022723"/>
    </source>
</evidence>
<feature type="domain" description="RNase H type-1" evidence="11">
    <location>
        <begin position="101"/>
        <end position="248"/>
    </location>
</feature>
<name>A0A1I8AYD7_MELHA</name>
<dbReference type="PANTHER" id="PTHR10642">
    <property type="entry name" value="RIBONUCLEASE H1"/>
    <property type="match status" value="1"/>
</dbReference>
<dbReference type="WBParaSite" id="MhA1_Contig1101.frz3.gene5">
    <property type="protein sequence ID" value="MhA1_Contig1101.frz3.gene5"/>
    <property type="gene ID" value="MhA1_Contig1101.frz3.gene5"/>
</dbReference>
<evidence type="ECO:0000256" key="9">
    <source>
        <dbReference type="PIRNR" id="PIRNR036852"/>
    </source>
</evidence>
<dbReference type="CDD" id="cd09280">
    <property type="entry name" value="RNase_HI_eukaryote_like"/>
    <property type="match status" value="1"/>
</dbReference>
<reference evidence="13" key="1">
    <citation type="submission" date="2016-11" db="UniProtKB">
        <authorList>
            <consortium name="WormBaseParasite"/>
        </authorList>
    </citation>
    <scope>IDENTIFICATION</scope>
</reference>
<comment type="cofactor">
    <cofactor evidence="2 9">
        <name>Mg(2+)</name>
        <dbReference type="ChEBI" id="CHEBI:18420"/>
    </cofactor>
</comment>
<accession>A0A1I8AYD7</accession>
<dbReference type="Gene3D" id="3.40.970.10">
    <property type="entry name" value="Ribonuclease H1, N-terminal domain"/>
    <property type="match status" value="1"/>
</dbReference>
<dbReference type="InterPro" id="IPR012337">
    <property type="entry name" value="RNaseH-like_sf"/>
</dbReference>
<evidence type="ECO:0000256" key="8">
    <source>
        <dbReference type="ARBA" id="ARBA00022842"/>
    </source>
</evidence>
<keyword evidence="4 9" id="KW-0540">Nuclease</keyword>
<evidence type="ECO:0000256" key="7">
    <source>
        <dbReference type="ARBA" id="ARBA00022801"/>
    </source>
</evidence>
<dbReference type="Pfam" id="PF01693">
    <property type="entry name" value="Cauli_VI"/>
    <property type="match status" value="1"/>
</dbReference>
<dbReference type="PANTHER" id="PTHR10642:SF26">
    <property type="entry name" value="RIBONUCLEASE H1"/>
    <property type="match status" value="1"/>
</dbReference>
<dbReference type="PROSITE" id="PS50879">
    <property type="entry name" value="RNASE_H_1"/>
    <property type="match status" value="1"/>
</dbReference>
<dbReference type="InterPro" id="IPR037056">
    <property type="entry name" value="RNase_H1_N_sf"/>
</dbReference>
<dbReference type="Gene3D" id="3.30.420.10">
    <property type="entry name" value="Ribonuclease H-like superfamily/Ribonuclease H"/>
    <property type="match status" value="1"/>
</dbReference>
<evidence type="ECO:0000313" key="13">
    <source>
        <dbReference type="WBParaSite" id="MhA1_Contig1101.frz3.gene5"/>
    </source>
</evidence>
<dbReference type="InterPro" id="IPR036397">
    <property type="entry name" value="RNaseH_sf"/>
</dbReference>
<dbReference type="PIRSF" id="PIRSF036852">
    <property type="entry name" value="Ribonuclease_H1_euk"/>
    <property type="match status" value="1"/>
</dbReference>
<dbReference type="Pfam" id="PF00075">
    <property type="entry name" value="RNase_H"/>
    <property type="match status" value="1"/>
</dbReference>
<comment type="similarity">
    <text evidence="3 9">Belongs to the RNase H family.</text>
</comment>
<keyword evidence="7 9" id="KW-0378">Hydrolase</keyword>
<evidence type="ECO:0000259" key="11">
    <source>
        <dbReference type="PROSITE" id="PS50879"/>
    </source>
</evidence>
<keyword evidence="6 9" id="KW-0255">Endonuclease</keyword>
<feature type="region of interest" description="Disordered" evidence="10">
    <location>
        <begin position="63"/>
        <end position="89"/>
    </location>
</feature>
<organism evidence="12 13">
    <name type="scientific">Meloidogyne hapla</name>
    <name type="common">Root-knot nematode worm</name>
    <dbReference type="NCBI Taxonomy" id="6305"/>
    <lineage>
        <taxon>Eukaryota</taxon>
        <taxon>Metazoa</taxon>
        <taxon>Ecdysozoa</taxon>
        <taxon>Nematoda</taxon>
        <taxon>Chromadorea</taxon>
        <taxon>Rhabditida</taxon>
        <taxon>Tylenchina</taxon>
        <taxon>Tylenchomorpha</taxon>
        <taxon>Tylenchoidea</taxon>
        <taxon>Meloidogynidae</taxon>
        <taxon>Meloidogyninae</taxon>
        <taxon>Meloidogyne</taxon>
    </lineage>
</organism>
<sequence>MKKVFAKNNTITRTVHYYAVARGWKVGVFPTWDECKQQVFQFPNARYKKFGKESEALDFIKQNGETSKSQQNQPKQFKSNRKPGETSGASLTVNELGLLVKDGIPVVYTDGACSKNGTSQSKAGIGVFWGDNHDWNISAPIIGGRATNNVAEYSAIVSAIQKAVSEGLSNLIIRTDSRLIISSMNCWIKRWKQNGWKTGSGDDVKNKDLLERIDELRSQINVLFEKVDAHSGDYHNDQADKLAKEGARLYNE</sequence>
<comment type="function">
    <text evidence="9">Endonuclease that specifically degrades the RNA of RNA-DNA hybrids.</text>
</comment>
<dbReference type="GO" id="GO:0000287">
    <property type="term" value="F:magnesium ion binding"/>
    <property type="evidence" value="ECO:0007669"/>
    <property type="project" value="UniProtKB-UniRule"/>
</dbReference>
<dbReference type="InterPro" id="IPR011320">
    <property type="entry name" value="RNase_H1_N"/>
</dbReference>
<keyword evidence="5 9" id="KW-0479">Metal-binding</keyword>
<evidence type="ECO:0000313" key="12">
    <source>
        <dbReference type="Proteomes" id="UP000095281"/>
    </source>
</evidence>
<dbReference type="GO" id="GO:0043137">
    <property type="term" value="P:DNA replication, removal of RNA primer"/>
    <property type="evidence" value="ECO:0007669"/>
    <property type="project" value="TreeGrafter"/>
</dbReference>
<evidence type="ECO:0000256" key="1">
    <source>
        <dbReference type="ARBA" id="ARBA00000077"/>
    </source>
</evidence>
<evidence type="ECO:0000256" key="4">
    <source>
        <dbReference type="ARBA" id="ARBA00022722"/>
    </source>
</evidence>
<dbReference type="InterPro" id="IPR002156">
    <property type="entry name" value="RNaseH_domain"/>
</dbReference>
<evidence type="ECO:0000256" key="2">
    <source>
        <dbReference type="ARBA" id="ARBA00001946"/>
    </source>
</evidence>
<dbReference type="GO" id="GO:0004523">
    <property type="term" value="F:RNA-DNA hybrid ribonuclease activity"/>
    <property type="evidence" value="ECO:0007669"/>
    <property type="project" value="UniProtKB-UniRule"/>
</dbReference>
<dbReference type="SUPFAM" id="SSF53098">
    <property type="entry name" value="Ribonuclease H-like"/>
    <property type="match status" value="1"/>
</dbReference>
<dbReference type="FunFam" id="3.40.970.10:FF:000001">
    <property type="entry name" value="Ribonuclease H1"/>
    <property type="match status" value="1"/>
</dbReference>
<dbReference type="InterPro" id="IPR017067">
    <property type="entry name" value="RNase_H1_euk"/>
</dbReference>
<dbReference type="Proteomes" id="UP000095281">
    <property type="component" value="Unplaced"/>
</dbReference>
<protein>
    <recommendedName>
        <fullName evidence="9">Ribonuclease H1</fullName>
        <shortName evidence="9">RNase H1</shortName>
        <ecNumber evidence="9">3.1.26.4</ecNumber>
    </recommendedName>
</protein>
<dbReference type="AlphaFoldDB" id="A0A1I8AYD7"/>